<evidence type="ECO:0000313" key="4">
    <source>
        <dbReference type="Proteomes" id="UP000326757"/>
    </source>
</evidence>
<evidence type="ECO:0000256" key="1">
    <source>
        <dbReference type="ARBA" id="ARBA00005706"/>
    </source>
</evidence>
<accession>A0A5N6K3Q3</accession>
<organism evidence="3 4">
    <name type="scientific">Monilinia laxa</name>
    <name type="common">Brown rot fungus</name>
    <name type="synonym">Sclerotinia laxa</name>
    <dbReference type="NCBI Taxonomy" id="61186"/>
    <lineage>
        <taxon>Eukaryota</taxon>
        <taxon>Fungi</taxon>
        <taxon>Dikarya</taxon>
        <taxon>Ascomycota</taxon>
        <taxon>Pezizomycotina</taxon>
        <taxon>Leotiomycetes</taxon>
        <taxon>Helotiales</taxon>
        <taxon>Sclerotiniaceae</taxon>
        <taxon>Monilinia</taxon>
    </lineage>
</organism>
<protein>
    <recommendedName>
        <fullName evidence="5">FAD-binding domain-containing protein</fullName>
    </recommendedName>
</protein>
<reference evidence="3 4" key="1">
    <citation type="submission" date="2019-06" db="EMBL/GenBank/DDBJ databases">
        <title>Genome Sequence of the Brown Rot Fungal Pathogen Monilinia laxa.</title>
        <authorList>
            <person name="De Miccolis Angelini R.M."/>
            <person name="Landi L."/>
            <person name="Abate D."/>
            <person name="Pollastro S."/>
            <person name="Romanazzi G."/>
            <person name="Faretra F."/>
        </authorList>
    </citation>
    <scope>NUCLEOTIDE SEQUENCE [LARGE SCALE GENOMIC DNA]</scope>
    <source>
        <strain evidence="3 4">Mlax316</strain>
    </source>
</reference>
<dbReference type="OrthoDB" id="5278911at2759"/>
<dbReference type="Proteomes" id="UP000326757">
    <property type="component" value="Unassembled WGS sequence"/>
</dbReference>
<proteinExistence type="inferred from homology"/>
<dbReference type="Gene3D" id="3.50.50.60">
    <property type="entry name" value="FAD/NAD(P)-binding domain"/>
    <property type="match status" value="2"/>
</dbReference>
<dbReference type="PANTHER" id="PTHR43747">
    <property type="entry name" value="FAD-BINDING PROTEIN"/>
    <property type="match status" value="1"/>
</dbReference>
<dbReference type="SUPFAM" id="SSF51905">
    <property type="entry name" value="FAD/NAD(P)-binding domain"/>
    <property type="match status" value="1"/>
</dbReference>
<comment type="caution">
    <text evidence="3">The sequence shown here is derived from an EMBL/GenBank/DDBJ whole genome shotgun (WGS) entry which is preliminary data.</text>
</comment>
<dbReference type="PANTHER" id="PTHR43747:SF5">
    <property type="entry name" value="FAD-BINDING DOMAIN-CONTAINING PROTEIN"/>
    <property type="match status" value="1"/>
</dbReference>
<comment type="similarity">
    <text evidence="1">Belongs to the flavin-dependent halogenase family.</text>
</comment>
<sequence length="617" mass="69566">MTELDFNQDGHNAILQRMTGIKNVHLFATLVAKISHQNSDTAYLNSYNSCGNKLPDNSDVVVVGGGIHALIYAIHAKSLELKDDGRSTTTMTILEKSLTPSYKIGESTLTVFGLWLKTVGIDSPMLSRLFGPKDGLAFFYFSPEGDPENYTQFVANGPPADFVPTLQVERKVSELMLTLYAQRLGINVLHGREVVVGKKADMSESSGISVEVLDSETMTEESIEAQLVVDATGRFHRFISTEARIERMEEFNTNAYWAYFECPGDEADFPLRHYESVNTNHICLPEGWAWVIRLPSWEGSSIPNLTAMINHLLDLNTAKIPADSYPSVRELVNRFQVKFRWVVSIGFALRSDVVYPENISSYGSNEAEQKFNWIISRYQKVSELMEKHKLIQDLYGPGTTWFVRKGLAFRTPRVTGRDWLAIGDATGFTNPLYSPGINANMSTSIYAAEMTKDYLSTKNTSSKKDLLQKYEQFCKDRILNLQRMNVLNYVCMRSPELGPLGPIWQYLCGTGNEKFQNAKNLNLQNVHELLTTWDWGSNQKEFIAFSKLAMQMLDGPPDAKLSPITIDAVKCLSADHLKLAMSSGKYTGRWAGLLRWKCVYCGWKHTIEESTKVLYQS</sequence>
<evidence type="ECO:0008006" key="5">
    <source>
        <dbReference type="Google" id="ProtNLM"/>
    </source>
</evidence>
<name>A0A5N6K3Q3_MONLA</name>
<evidence type="ECO:0000313" key="3">
    <source>
        <dbReference type="EMBL" id="KAB8296995.1"/>
    </source>
</evidence>
<dbReference type="InterPro" id="IPR036188">
    <property type="entry name" value="FAD/NAD-bd_sf"/>
</dbReference>
<gene>
    <name evidence="3" type="ORF">EYC80_002397</name>
</gene>
<dbReference type="InterPro" id="IPR050816">
    <property type="entry name" value="Flavin-dep_Halogenase_NPB"/>
</dbReference>
<dbReference type="EMBL" id="VIGI01000008">
    <property type="protein sequence ID" value="KAB8296995.1"/>
    <property type="molecule type" value="Genomic_DNA"/>
</dbReference>
<dbReference type="GO" id="GO:0016491">
    <property type="term" value="F:oxidoreductase activity"/>
    <property type="evidence" value="ECO:0007669"/>
    <property type="project" value="UniProtKB-KW"/>
</dbReference>
<dbReference type="AlphaFoldDB" id="A0A5N6K3Q3"/>
<evidence type="ECO:0000256" key="2">
    <source>
        <dbReference type="ARBA" id="ARBA00023002"/>
    </source>
</evidence>
<keyword evidence="4" id="KW-1185">Reference proteome</keyword>
<keyword evidence="2" id="KW-0560">Oxidoreductase</keyword>